<keyword evidence="2" id="KW-1185">Reference proteome</keyword>
<organism evidence="1 2">
    <name type="scientific">Caenorhabditis nigoni</name>
    <dbReference type="NCBI Taxonomy" id="1611254"/>
    <lineage>
        <taxon>Eukaryota</taxon>
        <taxon>Metazoa</taxon>
        <taxon>Ecdysozoa</taxon>
        <taxon>Nematoda</taxon>
        <taxon>Chromadorea</taxon>
        <taxon>Rhabditida</taxon>
        <taxon>Rhabditina</taxon>
        <taxon>Rhabditomorpha</taxon>
        <taxon>Rhabditoidea</taxon>
        <taxon>Rhabditidae</taxon>
        <taxon>Peloderinae</taxon>
        <taxon>Caenorhabditis</taxon>
    </lineage>
</organism>
<dbReference type="AlphaFoldDB" id="A0A2G5SSG1"/>
<accession>A0A2G5SSG1</accession>
<comment type="caution">
    <text evidence="1">The sequence shown here is derived from an EMBL/GenBank/DDBJ whole genome shotgun (WGS) entry which is preliminary data.</text>
</comment>
<evidence type="ECO:0000313" key="2">
    <source>
        <dbReference type="Proteomes" id="UP000230233"/>
    </source>
</evidence>
<proteinExistence type="predicted"/>
<evidence type="ECO:0000313" key="1">
    <source>
        <dbReference type="EMBL" id="PIC17918.1"/>
    </source>
</evidence>
<sequence length="129" mass="14705">MCPLLNSIKESSETQKRIAAPMCLTQMLCFCPMSHIFGFVKSHQPLLLLERLVVGYAYIKEIFLPVACPLNNAKRQKQCYENWLSDFLLHTFQPIESVASTHRRILSRSTLTICGASKLNPSVHRNILD</sequence>
<gene>
    <name evidence="1" type="primary">Cnig_chr_X.g23986</name>
    <name evidence="1" type="ORF">B9Z55_023986</name>
</gene>
<reference evidence="2" key="1">
    <citation type="submission" date="2017-10" db="EMBL/GenBank/DDBJ databases">
        <title>Rapid genome shrinkage in a self-fertile nematode reveals novel sperm competition proteins.</title>
        <authorList>
            <person name="Yin D."/>
            <person name="Schwarz E.M."/>
            <person name="Thomas C.G."/>
            <person name="Felde R.L."/>
            <person name="Korf I.F."/>
            <person name="Cutter A.D."/>
            <person name="Schartner C.M."/>
            <person name="Ralston E.J."/>
            <person name="Meyer B.J."/>
            <person name="Haag E.S."/>
        </authorList>
    </citation>
    <scope>NUCLEOTIDE SEQUENCE [LARGE SCALE GENOMIC DNA]</scope>
    <source>
        <strain evidence="2">JU1422</strain>
    </source>
</reference>
<name>A0A2G5SSG1_9PELO</name>
<dbReference type="EMBL" id="PDUG01000006">
    <property type="protein sequence ID" value="PIC17918.1"/>
    <property type="molecule type" value="Genomic_DNA"/>
</dbReference>
<dbReference type="Proteomes" id="UP000230233">
    <property type="component" value="Chromosome X"/>
</dbReference>
<protein>
    <submittedName>
        <fullName evidence="1">Uncharacterized protein</fullName>
    </submittedName>
</protein>